<organism evidence="7 8">
    <name type="scientific">Melanomma pulvis-pyrius CBS 109.77</name>
    <dbReference type="NCBI Taxonomy" id="1314802"/>
    <lineage>
        <taxon>Eukaryota</taxon>
        <taxon>Fungi</taxon>
        <taxon>Dikarya</taxon>
        <taxon>Ascomycota</taxon>
        <taxon>Pezizomycotina</taxon>
        <taxon>Dothideomycetes</taxon>
        <taxon>Pleosporomycetidae</taxon>
        <taxon>Pleosporales</taxon>
        <taxon>Melanommataceae</taxon>
        <taxon>Melanomma</taxon>
    </lineage>
</organism>
<feature type="transmembrane region" description="Helical" evidence="5">
    <location>
        <begin position="424"/>
        <end position="446"/>
    </location>
</feature>
<dbReference type="InterPro" id="IPR020846">
    <property type="entry name" value="MFS_dom"/>
</dbReference>
<dbReference type="PANTHER" id="PTHR23501">
    <property type="entry name" value="MAJOR FACILITATOR SUPERFAMILY"/>
    <property type="match status" value="1"/>
</dbReference>
<evidence type="ECO:0000256" key="3">
    <source>
        <dbReference type="ARBA" id="ARBA00022989"/>
    </source>
</evidence>
<evidence type="ECO:0000313" key="7">
    <source>
        <dbReference type="EMBL" id="KAF2791380.1"/>
    </source>
</evidence>
<keyword evidence="4 5" id="KW-0472">Membrane</keyword>
<sequence length="544" mass="58924">MKEHVDIVPIAASQHDSDEVSSPLLVAELSNLPFLLTLVALSISVFCVALDTVIVVTAIPRITDAFHSVNDIGWYGSAYLLPSCAFQLLSGKLYSRYSAKWIFTGALAIFEIGSLISAVAPSSAAFIVGRAISGVGAAAIIAGALIIIAMLTPPEKTPAYQGIIGAMFGISSVTGPLIGGSFTDSVSWRWCFYINLPIGAVSGVLILLFLKVASPQVTNLPLGQLLWKFDPLGTILFLPSIVLLLMALQWGGVEYSWGNWRIVLFFILFGVLLIGFIIDQIFMGEDATVPPRIARQRTVASVSWFILFTFGAFTTNIYFIPIYFQAIKGTSAEGSGIYMIPLIVSNVITILITGVLSAKFRHYVPFFYACSILTSIGCGLITTWQVDSSAGVWIGYQIIEGVGTGAALQLPPVVIQATLPDRDIATGIATVLMMQFFGPALFLGVANNLFNSKLIGYIEALHIPDLNVYDLVQGGATTLRHLVPEQYLPRVIEAYMKALQWPFRISLILACLSIFGVIGMEWKQIKGSGKKEEYNSNEAVLPEE</sequence>
<keyword evidence="8" id="KW-1185">Reference proteome</keyword>
<dbReference type="SUPFAM" id="SSF103473">
    <property type="entry name" value="MFS general substrate transporter"/>
    <property type="match status" value="1"/>
</dbReference>
<feature type="transmembrane region" description="Helical" evidence="5">
    <location>
        <begin position="190"/>
        <end position="212"/>
    </location>
</feature>
<feature type="transmembrane region" description="Helical" evidence="5">
    <location>
        <begin position="363"/>
        <end position="384"/>
    </location>
</feature>
<dbReference type="GO" id="GO:0005886">
    <property type="term" value="C:plasma membrane"/>
    <property type="evidence" value="ECO:0007669"/>
    <property type="project" value="TreeGrafter"/>
</dbReference>
<feature type="transmembrane region" description="Helical" evidence="5">
    <location>
        <begin position="336"/>
        <end position="357"/>
    </location>
</feature>
<evidence type="ECO:0000256" key="2">
    <source>
        <dbReference type="ARBA" id="ARBA00022692"/>
    </source>
</evidence>
<reference evidence="7" key="1">
    <citation type="journal article" date="2020" name="Stud. Mycol.">
        <title>101 Dothideomycetes genomes: a test case for predicting lifestyles and emergence of pathogens.</title>
        <authorList>
            <person name="Haridas S."/>
            <person name="Albert R."/>
            <person name="Binder M."/>
            <person name="Bloem J."/>
            <person name="Labutti K."/>
            <person name="Salamov A."/>
            <person name="Andreopoulos B."/>
            <person name="Baker S."/>
            <person name="Barry K."/>
            <person name="Bills G."/>
            <person name="Bluhm B."/>
            <person name="Cannon C."/>
            <person name="Castanera R."/>
            <person name="Culley D."/>
            <person name="Daum C."/>
            <person name="Ezra D."/>
            <person name="Gonzalez J."/>
            <person name="Henrissat B."/>
            <person name="Kuo A."/>
            <person name="Liang C."/>
            <person name="Lipzen A."/>
            <person name="Lutzoni F."/>
            <person name="Magnuson J."/>
            <person name="Mondo S."/>
            <person name="Nolan M."/>
            <person name="Ohm R."/>
            <person name="Pangilinan J."/>
            <person name="Park H.-J."/>
            <person name="Ramirez L."/>
            <person name="Alfaro M."/>
            <person name="Sun H."/>
            <person name="Tritt A."/>
            <person name="Yoshinaga Y."/>
            <person name="Zwiers L.-H."/>
            <person name="Turgeon B."/>
            <person name="Goodwin S."/>
            <person name="Spatafora J."/>
            <person name="Crous P."/>
            <person name="Grigoriev I."/>
        </authorList>
    </citation>
    <scope>NUCLEOTIDE SEQUENCE</scope>
    <source>
        <strain evidence="7">CBS 109.77</strain>
    </source>
</reference>
<name>A0A6A6X4E7_9PLEO</name>
<keyword evidence="3 5" id="KW-1133">Transmembrane helix</keyword>
<evidence type="ECO:0000256" key="5">
    <source>
        <dbReference type="SAM" id="Phobius"/>
    </source>
</evidence>
<feature type="domain" description="Major facilitator superfamily (MFS) profile" evidence="6">
    <location>
        <begin position="37"/>
        <end position="492"/>
    </location>
</feature>
<feature type="transmembrane region" description="Helical" evidence="5">
    <location>
        <begin position="72"/>
        <end position="89"/>
    </location>
</feature>
<dbReference type="PANTHER" id="PTHR23501:SF199">
    <property type="entry name" value="MFS EFFLUX TRANSPORTER INPD-RELATED"/>
    <property type="match status" value="1"/>
</dbReference>
<feature type="transmembrane region" description="Helical" evidence="5">
    <location>
        <begin position="101"/>
        <end position="120"/>
    </location>
</feature>
<dbReference type="OrthoDB" id="10021397at2759"/>
<dbReference type="InterPro" id="IPR011701">
    <property type="entry name" value="MFS"/>
</dbReference>
<evidence type="ECO:0000256" key="4">
    <source>
        <dbReference type="ARBA" id="ARBA00023136"/>
    </source>
</evidence>
<dbReference type="InterPro" id="IPR036259">
    <property type="entry name" value="MFS_trans_sf"/>
</dbReference>
<dbReference type="Proteomes" id="UP000799757">
    <property type="component" value="Unassembled WGS sequence"/>
</dbReference>
<feature type="transmembrane region" description="Helical" evidence="5">
    <location>
        <begin position="501"/>
        <end position="522"/>
    </location>
</feature>
<evidence type="ECO:0000259" key="6">
    <source>
        <dbReference type="PROSITE" id="PS50850"/>
    </source>
</evidence>
<dbReference type="PRINTS" id="PR01036">
    <property type="entry name" value="TCRTETB"/>
</dbReference>
<accession>A0A6A6X4E7</accession>
<keyword evidence="2 5" id="KW-0812">Transmembrane</keyword>
<proteinExistence type="predicted"/>
<evidence type="ECO:0000256" key="1">
    <source>
        <dbReference type="ARBA" id="ARBA00004141"/>
    </source>
</evidence>
<dbReference type="Pfam" id="PF07690">
    <property type="entry name" value="MFS_1"/>
    <property type="match status" value="1"/>
</dbReference>
<comment type="subcellular location">
    <subcellularLocation>
        <location evidence="1">Membrane</location>
        <topology evidence="1">Multi-pass membrane protein</topology>
    </subcellularLocation>
</comment>
<protein>
    <submittedName>
        <fullName evidence="7">MFS general substrate transporter</fullName>
    </submittedName>
</protein>
<gene>
    <name evidence="7" type="ORF">K505DRAFT_326897</name>
</gene>
<feature type="transmembrane region" description="Helical" evidence="5">
    <location>
        <begin position="232"/>
        <end position="250"/>
    </location>
</feature>
<dbReference type="CDD" id="cd17502">
    <property type="entry name" value="MFS_Azr1_MDR_like"/>
    <property type="match status" value="1"/>
</dbReference>
<dbReference type="AlphaFoldDB" id="A0A6A6X4E7"/>
<dbReference type="EMBL" id="MU002022">
    <property type="protein sequence ID" value="KAF2791380.1"/>
    <property type="molecule type" value="Genomic_DNA"/>
</dbReference>
<dbReference type="FunFam" id="1.20.1720.10:FF:000012">
    <property type="entry name" value="MFS toxin efflux pump (AflT)"/>
    <property type="match status" value="1"/>
</dbReference>
<feature type="transmembrane region" description="Helical" evidence="5">
    <location>
        <begin position="34"/>
        <end position="60"/>
    </location>
</feature>
<dbReference type="PROSITE" id="PS50850">
    <property type="entry name" value="MFS"/>
    <property type="match status" value="1"/>
</dbReference>
<dbReference type="GO" id="GO:0022857">
    <property type="term" value="F:transmembrane transporter activity"/>
    <property type="evidence" value="ECO:0007669"/>
    <property type="project" value="InterPro"/>
</dbReference>
<feature type="transmembrane region" description="Helical" evidence="5">
    <location>
        <begin position="158"/>
        <end position="178"/>
    </location>
</feature>
<feature type="transmembrane region" description="Helical" evidence="5">
    <location>
        <begin position="302"/>
        <end position="324"/>
    </location>
</feature>
<evidence type="ECO:0000313" key="8">
    <source>
        <dbReference type="Proteomes" id="UP000799757"/>
    </source>
</evidence>
<feature type="transmembrane region" description="Helical" evidence="5">
    <location>
        <begin position="132"/>
        <end position="152"/>
    </location>
</feature>
<dbReference type="Gene3D" id="1.20.1250.20">
    <property type="entry name" value="MFS general substrate transporter like domains"/>
    <property type="match status" value="2"/>
</dbReference>
<feature type="transmembrane region" description="Helical" evidence="5">
    <location>
        <begin position="262"/>
        <end position="282"/>
    </location>
</feature>
<dbReference type="FunFam" id="1.20.1250.20:FF:000196">
    <property type="entry name" value="MFS toxin efflux pump (AflT)"/>
    <property type="match status" value="1"/>
</dbReference>